<evidence type="ECO:0000313" key="2">
    <source>
        <dbReference type="EMBL" id="NMQ07194.1"/>
    </source>
</evidence>
<protein>
    <submittedName>
        <fullName evidence="2">Uncharacterized protein</fullName>
    </submittedName>
</protein>
<dbReference type="Proteomes" id="UP000886469">
    <property type="component" value="Unassembled WGS sequence"/>
</dbReference>
<name>A0ABX1TC05_9PROT</name>
<sequence>MRSTKGESIDAHAGGGPSRSSVEASVMEVERRGWTSFARVIANWETRRSINFRSRFAVARRQGNGWDEPYKPRGLRTVLWAAGGEIPPADPAFRSSLDSTACIASLATVTPDFLISKETRMAL</sequence>
<comment type="caution">
    <text evidence="2">The sequence shown here is derived from an EMBL/GenBank/DDBJ whole genome shotgun (WGS) entry which is preliminary data.</text>
</comment>
<feature type="region of interest" description="Disordered" evidence="1">
    <location>
        <begin position="1"/>
        <end position="25"/>
    </location>
</feature>
<organism evidence="2 3">
    <name type="scientific">Candidatus Accumulibacter contiguus</name>
    <dbReference type="NCBI Taxonomy" id="2954381"/>
    <lineage>
        <taxon>Bacteria</taxon>
        <taxon>Pseudomonadati</taxon>
        <taxon>Pseudomonadota</taxon>
        <taxon>Betaproteobacteria</taxon>
        <taxon>Candidatus Accumulibacter</taxon>
    </lineage>
</organism>
<gene>
    <name evidence="2" type="ORF">E4Q08_19095</name>
</gene>
<evidence type="ECO:0000256" key="1">
    <source>
        <dbReference type="SAM" id="MobiDB-lite"/>
    </source>
</evidence>
<evidence type="ECO:0000313" key="3">
    <source>
        <dbReference type="Proteomes" id="UP000886469"/>
    </source>
</evidence>
<proteinExistence type="predicted"/>
<accession>A0ABX1TC05</accession>
<keyword evidence="3" id="KW-1185">Reference proteome</keyword>
<reference evidence="2" key="1">
    <citation type="submission" date="2019-03" db="EMBL/GenBank/DDBJ databases">
        <title>Metabolic reconstructions from genomes of highly enriched 'Candidatus Accumulibacter' and 'Candidatus Competibacter' bioreactor populations.</title>
        <authorList>
            <person name="Annavajhala M.K."/>
            <person name="Welles L."/>
            <person name="Abbas B."/>
            <person name="Sorokin D."/>
            <person name="Park H."/>
            <person name="Van Loosdrecht M."/>
            <person name="Chandran K."/>
        </authorList>
    </citation>
    <scope>NUCLEOTIDE SEQUENCE</scope>
    <source>
        <strain evidence="2">SBR_L</strain>
    </source>
</reference>
<dbReference type="EMBL" id="SPMX01000066">
    <property type="protein sequence ID" value="NMQ07194.1"/>
    <property type="molecule type" value="Genomic_DNA"/>
</dbReference>
<feature type="compositionally biased region" description="Basic and acidic residues" evidence="1">
    <location>
        <begin position="1"/>
        <end position="10"/>
    </location>
</feature>